<dbReference type="Pfam" id="PF00610">
    <property type="entry name" value="DEP"/>
    <property type="match status" value="1"/>
</dbReference>
<dbReference type="EMBL" id="CACRXK020014933">
    <property type="protein sequence ID" value="CAB4027644.1"/>
    <property type="molecule type" value="Genomic_DNA"/>
</dbReference>
<dbReference type="AlphaFoldDB" id="A0A7D9L816"/>
<feature type="non-terminal residue" evidence="1">
    <location>
        <position position="1"/>
    </location>
</feature>
<keyword evidence="2" id="KW-1185">Reference proteome</keyword>
<reference evidence="1" key="1">
    <citation type="submission" date="2020-04" db="EMBL/GenBank/DDBJ databases">
        <authorList>
            <person name="Alioto T."/>
            <person name="Alioto T."/>
            <person name="Gomez Garrido J."/>
        </authorList>
    </citation>
    <scope>NUCLEOTIDE SEQUENCE</scope>
    <source>
        <strain evidence="1">A484AB</strain>
    </source>
</reference>
<dbReference type="InterPro" id="IPR036390">
    <property type="entry name" value="WH_DNA-bd_sf"/>
</dbReference>
<comment type="caution">
    <text evidence="1">The sequence shown here is derived from an EMBL/GenBank/DDBJ whole genome shotgun (WGS) entry which is preliminary data.</text>
</comment>
<proteinExistence type="predicted"/>
<evidence type="ECO:0000313" key="1">
    <source>
        <dbReference type="EMBL" id="CAB4027644.1"/>
    </source>
</evidence>
<dbReference type="InterPro" id="IPR000591">
    <property type="entry name" value="DEP_dom"/>
</dbReference>
<dbReference type="GO" id="GO:0035556">
    <property type="term" value="P:intracellular signal transduction"/>
    <property type="evidence" value="ECO:0007669"/>
    <property type="project" value="InterPro"/>
</dbReference>
<dbReference type="Proteomes" id="UP001152795">
    <property type="component" value="Unassembled WGS sequence"/>
</dbReference>
<dbReference type="Gene3D" id="1.10.10.10">
    <property type="entry name" value="Winged helix-like DNA-binding domain superfamily/Winged helix DNA-binding domain"/>
    <property type="match status" value="1"/>
</dbReference>
<accession>A0A7D9L816</accession>
<organism evidence="1 2">
    <name type="scientific">Paramuricea clavata</name>
    <name type="common">Red gorgonian</name>
    <name type="synonym">Violescent sea-whip</name>
    <dbReference type="NCBI Taxonomy" id="317549"/>
    <lineage>
        <taxon>Eukaryota</taxon>
        <taxon>Metazoa</taxon>
        <taxon>Cnidaria</taxon>
        <taxon>Anthozoa</taxon>
        <taxon>Octocorallia</taxon>
        <taxon>Malacalcyonacea</taxon>
        <taxon>Plexauridae</taxon>
        <taxon>Paramuricea</taxon>
    </lineage>
</organism>
<dbReference type="PROSITE" id="PS50186">
    <property type="entry name" value="DEP"/>
    <property type="match status" value="1"/>
</dbReference>
<protein>
    <submittedName>
        <fullName evidence="1">Integral membrane GPR155</fullName>
    </submittedName>
</protein>
<dbReference type="SUPFAM" id="SSF46785">
    <property type="entry name" value="Winged helix' DNA-binding domain"/>
    <property type="match status" value="1"/>
</dbReference>
<name>A0A7D9L816_PARCT</name>
<dbReference type="OrthoDB" id="2133778at2759"/>
<evidence type="ECO:0000313" key="2">
    <source>
        <dbReference type="Proteomes" id="UP001152795"/>
    </source>
</evidence>
<gene>
    <name evidence="1" type="ORF">PACLA_8A084071</name>
</gene>
<dbReference type="InterPro" id="IPR036388">
    <property type="entry name" value="WH-like_DNA-bd_sf"/>
</dbReference>
<dbReference type="SMART" id="SM00049">
    <property type="entry name" value="DEP"/>
    <property type="match status" value="1"/>
</dbReference>
<sequence>SLDSSYSINDCSTSFRGSELVDWLLEVGLVADRITAVHYGNSLLRGRVIRHSQNRYYFRDSNRTYEFCPGWNSKVVQERC</sequence>